<organism evidence="1 2">
    <name type="scientific">Massilia glaciei</name>
    <dbReference type="NCBI Taxonomy" id="1524097"/>
    <lineage>
        <taxon>Bacteria</taxon>
        <taxon>Pseudomonadati</taxon>
        <taxon>Pseudomonadota</taxon>
        <taxon>Betaproteobacteria</taxon>
        <taxon>Burkholderiales</taxon>
        <taxon>Oxalobacteraceae</taxon>
        <taxon>Telluria group</taxon>
        <taxon>Massilia</taxon>
    </lineage>
</organism>
<dbReference type="OrthoDB" id="9814432at2"/>
<evidence type="ECO:0000313" key="1">
    <source>
        <dbReference type="EMBL" id="PWF45503.1"/>
    </source>
</evidence>
<proteinExistence type="predicted"/>
<sequence>MSTKLLFWIALIILVVLAVRKKLRAVARDGQPPAGARAGAGAPLVEAESMACCAHCGVYFPASEAVKADGLAYCSPAHVRLPPPK</sequence>
<protein>
    <recommendedName>
        <fullName evidence="3">Deaminase</fullName>
    </recommendedName>
</protein>
<evidence type="ECO:0008006" key="3">
    <source>
        <dbReference type="Google" id="ProtNLM"/>
    </source>
</evidence>
<dbReference type="NCBIfam" id="NF041023">
    <property type="entry name" value="PP0621_fam"/>
    <property type="match status" value="1"/>
</dbReference>
<keyword evidence="2" id="KW-1185">Reference proteome</keyword>
<dbReference type="AlphaFoldDB" id="A0A2U2HHW7"/>
<reference evidence="1 2" key="1">
    <citation type="submission" date="2018-04" db="EMBL/GenBank/DDBJ databases">
        <title>Massilia violaceinigra sp. nov., a novel purple-pigmented bacterium isolated from Tianshan glacier, Xinjiang, China.</title>
        <authorList>
            <person name="Wang H."/>
        </authorList>
    </citation>
    <scope>NUCLEOTIDE SEQUENCE [LARGE SCALE GENOMIC DNA]</scope>
    <source>
        <strain evidence="1 2">B448-2</strain>
    </source>
</reference>
<dbReference type="Proteomes" id="UP000241421">
    <property type="component" value="Unassembled WGS sequence"/>
</dbReference>
<dbReference type="InterPro" id="IPR049708">
    <property type="entry name" value="PP0621-like"/>
</dbReference>
<name>A0A2U2HHW7_9BURK</name>
<gene>
    <name evidence="1" type="ORF">C7C56_017300</name>
</gene>
<evidence type="ECO:0000313" key="2">
    <source>
        <dbReference type="Proteomes" id="UP000241421"/>
    </source>
</evidence>
<comment type="caution">
    <text evidence="1">The sequence shown here is derived from an EMBL/GenBank/DDBJ whole genome shotgun (WGS) entry which is preliminary data.</text>
</comment>
<dbReference type="RefSeq" id="WP_106758617.1">
    <property type="nucleotide sequence ID" value="NZ_PXWF02000251.1"/>
</dbReference>
<dbReference type="EMBL" id="PXWF02000251">
    <property type="protein sequence ID" value="PWF45503.1"/>
    <property type="molecule type" value="Genomic_DNA"/>
</dbReference>
<accession>A0A2U2HHW7</accession>